<keyword evidence="4" id="KW-1185">Reference proteome</keyword>
<dbReference type="Proteomes" id="UP000644147">
    <property type="component" value="Unassembled WGS sequence"/>
</dbReference>
<dbReference type="SUPFAM" id="SSF69322">
    <property type="entry name" value="Tricorn protease domain 2"/>
    <property type="match status" value="1"/>
</dbReference>
<proteinExistence type="predicted"/>
<comment type="caution">
    <text evidence="3">The sequence shown here is derived from an EMBL/GenBank/DDBJ whole genome shotgun (WGS) entry which is preliminary data.</text>
</comment>
<accession>A0ABS1C579</accession>
<protein>
    <submittedName>
        <fullName evidence="3">T9SS type A sorting domain-containing protein</fullName>
    </submittedName>
</protein>
<name>A0ABS1C579_9BACT</name>
<dbReference type="RefSeq" id="WP_200507363.1">
    <property type="nucleotide sequence ID" value="NZ_JAEHFX010000009.1"/>
</dbReference>
<evidence type="ECO:0000256" key="1">
    <source>
        <dbReference type="SAM" id="SignalP"/>
    </source>
</evidence>
<feature type="signal peptide" evidence="1">
    <location>
        <begin position="1"/>
        <end position="29"/>
    </location>
</feature>
<feature type="domain" description="Secretion system C-terminal sorting" evidence="2">
    <location>
        <begin position="632"/>
        <end position="703"/>
    </location>
</feature>
<organism evidence="3 4">
    <name type="scientific">Adhaeribacter terrigena</name>
    <dbReference type="NCBI Taxonomy" id="2793070"/>
    <lineage>
        <taxon>Bacteria</taxon>
        <taxon>Pseudomonadati</taxon>
        <taxon>Bacteroidota</taxon>
        <taxon>Cytophagia</taxon>
        <taxon>Cytophagales</taxon>
        <taxon>Hymenobacteraceae</taxon>
        <taxon>Adhaeribacter</taxon>
    </lineage>
</organism>
<dbReference type="Pfam" id="PF18962">
    <property type="entry name" value="Por_Secre_tail"/>
    <property type="match status" value="1"/>
</dbReference>
<evidence type="ECO:0000259" key="2">
    <source>
        <dbReference type="Pfam" id="PF18962"/>
    </source>
</evidence>
<evidence type="ECO:0000313" key="3">
    <source>
        <dbReference type="EMBL" id="MBK0404529.1"/>
    </source>
</evidence>
<keyword evidence="1" id="KW-0732">Signal</keyword>
<reference evidence="3 4" key="1">
    <citation type="submission" date="2020-12" db="EMBL/GenBank/DDBJ databases">
        <title>Bacterial novel species Adhaeribacter sp. BT258 isolated from soil.</title>
        <authorList>
            <person name="Jung H.-Y."/>
        </authorList>
    </citation>
    <scope>NUCLEOTIDE SEQUENCE [LARGE SCALE GENOMIC DNA]</scope>
    <source>
        <strain evidence="3 4">BT258</strain>
    </source>
</reference>
<dbReference type="InterPro" id="IPR026444">
    <property type="entry name" value="Secre_tail"/>
</dbReference>
<dbReference type="EMBL" id="JAEHFX010000009">
    <property type="protein sequence ID" value="MBK0404529.1"/>
    <property type="molecule type" value="Genomic_DNA"/>
</dbReference>
<sequence length="705" mass="78139">MTCKTQTVRLKSLLAIFICMIFHAANVYAQNPQWIMAQPPTVPDPTNSNFTHVAFNYYLSAQEREEPYYINRISDEYIKTDGKRLNFDRIYGSYYNRQAYDLYLPSNFRYSDQEIPAFLIGRETTANPKSSEIKVWSANTYPNGWDTYSFTRNSSQRNLFDGLNGTDLIFPGDEPEFTVIPRERTTNEFFLFTYIRTAASNGANGMLVYFIIDTSTKKINGPYYPKDQNGDIRFSMAAGWGPKGAIAIEKIPAGGERQKLYVAVENIGIYKFTLDHLYAHDNNLHNASTAGGQFYYPTRICAPLAIQGGVVVNGSNFATSELEISPDGNLLAWADDNTYSGGTPTATVYTIDLTNRVHNSIPISSVISAQKVNGIEFNPNYNPAAGVNTRLYVTAGSGSSNNDGLFKISGTGAVTPIGGRFSGSSRNCAQSQLEIDYNKTLAMVYADVANPNFQFVSYLPESSTQTGSWGDLQKYKAQALTTSPFNYPVHRLPRQVDYWDYKFGGTIHGKTAPLVANGGCSGGTVQRTITYSAPVITSINSWDIEYNWELKDASTGAIVLTGTAPTVTYTFPTTPFKSYELILKVITKEWGGARFYNFFYQTKMIITTTNGCPPPSGSRLAQTSSDDKETVIYPNPVIAGELKIKLPANYNEAQVEITDLQGRLVRNATISNMSTLDIQDLSAGMYMVNVTTPDFSKKEKIMVTK</sequence>
<gene>
    <name evidence="3" type="ORF">I5M27_16145</name>
</gene>
<dbReference type="NCBIfam" id="TIGR04183">
    <property type="entry name" value="Por_Secre_tail"/>
    <property type="match status" value="1"/>
</dbReference>
<feature type="chain" id="PRO_5045047849" evidence="1">
    <location>
        <begin position="30"/>
        <end position="705"/>
    </location>
</feature>
<evidence type="ECO:0000313" key="4">
    <source>
        <dbReference type="Proteomes" id="UP000644147"/>
    </source>
</evidence>